<dbReference type="EMBL" id="AP027924">
    <property type="protein sequence ID" value="BED91670.1"/>
    <property type="molecule type" value="Genomic_DNA"/>
</dbReference>
<name>A0AA48IA26_9FIRM</name>
<proteinExistence type="predicted"/>
<reference evidence="1" key="1">
    <citation type="journal article" date="2023" name="ISME J.">
        <title>Emergence of putative energy parasites within Clostridia revealed by genome analysis of a novel endosymbiotic clade.</title>
        <authorList>
            <person name="Takahashi K."/>
            <person name="Kuwahara H."/>
            <person name="Horikawa Y."/>
            <person name="Izawa K."/>
            <person name="Kato D."/>
            <person name="Inagaki T."/>
            <person name="Yuki M."/>
            <person name="Ohkuma M."/>
            <person name="Hongoh Y."/>
        </authorList>
    </citation>
    <scope>NUCLEOTIDE SEQUENCE</scope>
    <source>
        <strain evidence="1">CfP3-15</strain>
    </source>
</reference>
<dbReference type="KEGG" id="ips:CfP315_0182"/>
<dbReference type="Pfam" id="PF14202">
    <property type="entry name" value="TnpW"/>
    <property type="match status" value="1"/>
</dbReference>
<dbReference type="InterPro" id="IPR026990">
    <property type="entry name" value="TnpW"/>
</dbReference>
<protein>
    <submittedName>
        <fullName evidence="1">Uncharacterized protein</fullName>
    </submittedName>
</protein>
<gene>
    <name evidence="1" type="ORF">CfP315_0182</name>
</gene>
<dbReference type="Proteomes" id="UP001337580">
    <property type="component" value="Chromosome"/>
</dbReference>
<dbReference type="AlphaFoldDB" id="A0AA48IA26"/>
<accession>A0AA48IA26</accession>
<evidence type="ECO:0000313" key="1">
    <source>
        <dbReference type="EMBL" id="BED91670.1"/>
    </source>
</evidence>
<sequence length="60" mass="7036">MQTDQQSETVYFNTKDICKIGNITYIIESHFKDEGETVVDKIKNLIKTEIWRSDLNLNDV</sequence>
<organism evidence="1">
    <name type="scientific">Candidatus Improbicoccus pseudotrichonymphae</name>
    <dbReference type="NCBI Taxonomy" id="3033792"/>
    <lineage>
        <taxon>Bacteria</taxon>
        <taxon>Bacillati</taxon>
        <taxon>Bacillota</taxon>
        <taxon>Clostridia</taxon>
        <taxon>Candidatus Improbicoccus</taxon>
    </lineage>
</organism>